<accession>A0A6A6B3B9</accession>
<gene>
    <name evidence="3" type="ORF">K452DRAFT_301598</name>
</gene>
<feature type="transmembrane region" description="Helical" evidence="2">
    <location>
        <begin position="6"/>
        <end position="28"/>
    </location>
</feature>
<keyword evidence="2" id="KW-1133">Transmembrane helix</keyword>
<sequence>MVLSEGQIGGIIVGTAVVVTIFIVWIQAASHRAISRRHEDGGGAGTIPLRTLRHPPPSYNAGPPPAYQPVEQPPPAAD</sequence>
<dbReference type="EMBL" id="ML995499">
    <property type="protein sequence ID" value="KAF2137873.1"/>
    <property type="molecule type" value="Genomic_DNA"/>
</dbReference>
<feature type="compositionally biased region" description="Pro residues" evidence="1">
    <location>
        <begin position="54"/>
        <end position="78"/>
    </location>
</feature>
<evidence type="ECO:0000256" key="2">
    <source>
        <dbReference type="SAM" id="Phobius"/>
    </source>
</evidence>
<evidence type="ECO:0000313" key="3">
    <source>
        <dbReference type="EMBL" id="KAF2137873.1"/>
    </source>
</evidence>
<organism evidence="3 4">
    <name type="scientific">Aplosporella prunicola CBS 121167</name>
    <dbReference type="NCBI Taxonomy" id="1176127"/>
    <lineage>
        <taxon>Eukaryota</taxon>
        <taxon>Fungi</taxon>
        <taxon>Dikarya</taxon>
        <taxon>Ascomycota</taxon>
        <taxon>Pezizomycotina</taxon>
        <taxon>Dothideomycetes</taxon>
        <taxon>Dothideomycetes incertae sedis</taxon>
        <taxon>Botryosphaeriales</taxon>
        <taxon>Aplosporellaceae</taxon>
        <taxon>Aplosporella</taxon>
    </lineage>
</organism>
<name>A0A6A6B3B9_9PEZI</name>
<keyword evidence="2" id="KW-0472">Membrane</keyword>
<feature type="region of interest" description="Disordered" evidence="1">
    <location>
        <begin position="34"/>
        <end position="78"/>
    </location>
</feature>
<dbReference type="GeneID" id="54299968"/>
<dbReference type="AlphaFoldDB" id="A0A6A6B3B9"/>
<evidence type="ECO:0000313" key="4">
    <source>
        <dbReference type="Proteomes" id="UP000799438"/>
    </source>
</evidence>
<proteinExistence type="predicted"/>
<evidence type="ECO:0000256" key="1">
    <source>
        <dbReference type="SAM" id="MobiDB-lite"/>
    </source>
</evidence>
<dbReference type="RefSeq" id="XP_033393588.1">
    <property type="nucleotide sequence ID" value="XM_033542471.1"/>
</dbReference>
<reference evidence="3" key="1">
    <citation type="journal article" date="2020" name="Stud. Mycol.">
        <title>101 Dothideomycetes genomes: a test case for predicting lifestyles and emergence of pathogens.</title>
        <authorList>
            <person name="Haridas S."/>
            <person name="Albert R."/>
            <person name="Binder M."/>
            <person name="Bloem J."/>
            <person name="Labutti K."/>
            <person name="Salamov A."/>
            <person name="Andreopoulos B."/>
            <person name="Baker S."/>
            <person name="Barry K."/>
            <person name="Bills G."/>
            <person name="Bluhm B."/>
            <person name="Cannon C."/>
            <person name="Castanera R."/>
            <person name="Culley D."/>
            <person name="Daum C."/>
            <person name="Ezra D."/>
            <person name="Gonzalez J."/>
            <person name="Henrissat B."/>
            <person name="Kuo A."/>
            <person name="Liang C."/>
            <person name="Lipzen A."/>
            <person name="Lutzoni F."/>
            <person name="Magnuson J."/>
            <person name="Mondo S."/>
            <person name="Nolan M."/>
            <person name="Ohm R."/>
            <person name="Pangilinan J."/>
            <person name="Park H.-J."/>
            <person name="Ramirez L."/>
            <person name="Alfaro M."/>
            <person name="Sun H."/>
            <person name="Tritt A."/>
            <person name="Yoshinaga Y."/>
            <person name="Zwiers L.-H."/>
            <person name="Turgeon B."/>
            <person name="Goodwin S."/>
            <person name="Spatafora J."/>
            <person name="Crous P."/>
            <person name="Grigoriev I."/>
        </authorList>
    </citation>
    <scope>NUCLEOTIDE SEQUENCE</scope>
    <source>
        <strain evidence="3">CBS 121167</strain>
    </source>
</reference>
<protein>
    <submittedName>
        <fullName evidence="3">Uncharacterized protein</fullName>
    </submittedName>
</protein>
<keyword evidence="4" id="KW-1185">Reference proteome</keyword>
<dbReference type="Proteomes" id="UP000799438">
    <property type="component" value="Unassembled WGS sequence"/>
</dbReference>
<keyword evidence="2" id="KW-0812">Transmembrane</keyword>